<dbReference type="InterPro" id="IPR051017">
    <property type="entry name" value="Aldolase-II_Adducin_sf"/>
</dbReference>
<dbReference type="PANTHER" id="PTHR10672">
    <property type="entry name" value="ADDUCIN"/>
    <property type="match status" value="1"/>
</dbReference>
<organism evidence="2 3">
    <name type="scientific">Coccomyxa subellipsoidea</name>
    <dbReference type="NCBI Taxonomy" id="248742"/>
    <lineage>
        <taxon>Eukaryota</taxon>
        <taxon>Viridiplantae</taxon>
        <taxon>Chlorophyta</taxon>
        <taxon>core chlorophytes</taxon>
        <taxon>Trebouxiophyceae</taxon>
        <taxon>Trebouxiophyceae incertae sedis</taxon>
        <taxon>Coccomyxaceae</taxon>
        <taxon>Coccomyxa</taxon>
    </lineage>
</organism>
<dbReference type="Proteomes" id="UP001491310">
    <property type="component" value="Unassembled WGS sequence"/>
</dbReference>
<proteinExistence type="predicted"/>
<dbReference type="InterPro" id="IPR036409">
    <property type="entry name" value="Aldolase_II/adducin_N_sf"/>
</dbReference>
<accession>A0ABR2YIZ3</accession>
<gene>
    <name evidence="2" type="ORF">WJX75_001440</name>
</gene>
<dbReference type="PANTHER" id="PTHR10672:SF21">
    <property type="entry name" value="CLASS II ALDOLASE_ADDUCIN N-TERMINAL DOMAIN-CONTAINING PROTEIN"/>
    <property type="match status" value="1"/>
</dbReference>
<evidence type="ECO:0000313" key="3">
    <source>
        <dbReference type="Proteomes" id="UP001491310"/>
    </source>
</evidence>
<dbReference type="EMBL" id="JALJOT010000010">
    <property type="protein sequence ID" value="KAK9906411.1"/>
    <property type="molecule type" value="Genomic_DNA"/>
</dbReference>
<evidence type="ECO:0000313" key="2">
    <source>
        <dbReference type="EMBL" id="KAK9906411.1"/>
    </source>
</evidence>
<dbReference type="Gene3D" id="3.40.225.10">
    <property type="entry name" value="Class II aldolase/adducin N-terminal domain"/>
    <property type="match status" value="1"/>
</dbReference>
<sequence length="297" mass="33588">MKYTVNDQNYGMNMMGCDDAEWRTRVDLAAAYRLCHRYGFSEGINNHLTAEVPGQKDRFLVFPFGMLWNEVTASSLLLVDIDGNVIKGEGQPEATAFWIHSRLHQLRPNTGAVFHTHQPEITALACLEDFELPMIHQNSLRFYKDVAYDTYDGLVLNKTEGDRLAKALGNKRILIHRNHGIMVCAETVHEAFDAMYYLEQAARVTVKAMSTGRPLKIVPDAVAKQFKDTLRNSGAEVDYGRLLLEALKRDMLRGADKDFITTSAILPAYTEYGIFRSDCEETIGTTFDAVYLQSFIN</sequence>
<dbReference type="Pfam" id="PF00596">
    <property type="entry name" value="Aldolase_II"/>
    <property type="match status" value="1"/>
</dbReference>
<name>A0ABR2YIZ3_9CHLO</name>
<comment type="caution">
    <text evidence="2">The sequence shown here is derived from an EMBL/GenBank/DDBJ whole genome shotgun (WGS) entry which is preliminary data.</text>
</comment>
<dbReference type="SUPFAM" id="SSF53639">
    <property type="entry name" value="AraD/HMP-PK domain-like"/>
    <property type="match status" value="1"/>
</dbReference>
<dbReference type="NCBIfam" id="NF005451">
    <property type="entry name" value="PRK07044.1"/>
    <property type="match status" value="1"/>
</dbReference>
<feature type="domain" description="Class II aldolase/adducin N-terminal" evidence="1">
    <location>
        <begin position="26"/>
        <end position="206"/>
    </location>
</feature>
<reference evidence="2 3" key="1">
    <citation type="journal article" date="2024" name="Nat. Commun.">
        <title>Phylogenomics reveals the evolutionary origins of lichenization in chlorophyte algae.</title>
        <authorList>
            <person name="Puginier C."/>
            <person name="Libourel C."/>
            <person name="Otte J."/>
            <person name="Skaloud P."/>
            <person name="Haon M."/>
            <person name="Grisel S."/>
            <person name="Petersen M."/>
            <person name="Berrin J.G."/>
            <person name="Delaux P.M."/>
            <person name="Dal Grande F."/>
            <person name="Keller J."/>
        </authorList>
    </citation>
    <scope>NUCLEOTIDE SEQUENCE [LARGE SCALE GENOMIC DNA]</scope>
    <source>
        <strain evidence="2 3">SAG 216-7</strain>
    </source>
</reference>
<dbReference type="SMART" id="SM01007">
    <property type="entry name" value="Aldolase_II"/>
    <property type="match status" value="1"/>
</dbReference>
<evidence type="ECO:0000259" key="1">
    <source>
        <dbReference type="SMART" id="SM01007"/>
    </source>
</evidence>
<protein>
    <recommendedName>
        <fullName evidence="1">Class II aldolase/adducin N-terminal domain-containing protein</fullName>
    </recommendedName>
</protein>
<dbReference type="InterPro" id="IPR001303">
    <property type="entry name" value="Aldolase_II/adducin_N"/>
</dbReference>
<keyword evidence="3" id="KW-1185">Reference proteome</keyword>
<dbReference type="NCBIfam" id="NF005068">
    <property type="entry name" value="PRK06486.1"/>
    <property type="match status" value="1"/>
</dbReference>